<evidence type="ECO:0000313" key="2">
    <source>
        <dbReference type="EMBL" id="MPM63280.1"/>
    </source>
</evidence>
<organism evidence="2">
    <name type="scientific">bioreactor metagenome</name>
    <dbReference type="NCBI Taxonomy" id="1076179"/>
    <lineage>
        <taxon>unclassified sequences</taxon>
        <taxon>metagenomes</taxon>
        <taxon>ecological metagenomes</taxon>
    </lineage>
</organism>
<protein>
    <recommendedName>
        <fullName evidence="3">O-antigen ligase</fullName>
    </recommendedName>
</protein>
<evidence type="ECO:0000256" key="1">
    <source>
        <dbReference type="SAM" id="Phobius"/>
    </source>
</evidence>
<feature type="transmembrane region" description="Helical" evidence="1">
    <location>
        <begin position="80"/>
        <end position="99"/>
    </location>
</feature>
<comment type="caution">
    <text evidence="2">The sequence shown here is derived from an EMBL/GenBank/DDBJ whole genome shotgun (WGS) entry which is preliminary data.</text>
</comment>
<evidence type="ECO:0008006" key="3">
    <source>
        <dbReference type="Google" id="ProtNLM"/>
    </source>
</evidence>
<proteinExistence type="predicted"/>
<feature type="transmembrane region" description="Helical" evidence="1">
    <location>
        <begin position="54"/>
        <end position="73"/>
    </location>
</feature>
<reference evidence="2" key="1">
    <citation type="submission" date="2019-08" db="EMBL/GenBank/DDBJ databases">
        <authorList>
            <person name="Kucharzyk K."/>
            <person name="Murdoch R.W."/>
            <person name="Higgins S."/>
            <person name="Loffler F."/>
        </authorList>
    </citation>
    <scope>NUCLEOTIDE SEQUENCE</scope>
</reference>
<gene>
    <name evidence="2" type="ORF">SDC9_110160</name>
</gene>
<sequence length="135" mass="15690">MKISPDFDIKLFGYTISTRNEMWFSVIQDFKDNWFCGNYYKNQGMPHNGYMDMINAYGYPVTVFFMYLIYRCIKKINQGGWVNVVIVVGLMALIFEATGEAASFMGDYRGIMIANLFLFRVTKKVLPNHCKETVI</sequence>
<dbReference type="AlphaFoldDB" id="A0A645BCT7"/>
<keyword evidence="1" id="KW-0472">Membrane</keyword>
<accession>A0A645BCT7</accession>
<dbReference type="EMBL" id="VSSQ01019317">
    <property type="protein sequence ID" value="MPM63280.1"/>
    <property type="molecule type" value="Genomic_DNA"/>
</dbReference>
<name>A0A645BCT7_9ZZZZ</name>
<keyword evidence="1" id="KW-1133">Transmembrane helix</keyword>
<keyword evidence="1" id="KW-0812">Transmembrane</keyword>